<evidence type="ECO:0000259" key="2">
    <source>
        <dbReference type="PROSITE" id="PS50948"/>
    </source>
</evidence>
<feature type="signal peptide" evidence="1">
    <location>
        <begin position="1"/>
        <end position="20"/>
    </location>
</feature>
<gene>
    <name evidence="3" type="ORF">IF1G_09278</name>
</gene>
<feature type="domain" description="Apple" evidence="2">
    <location>
        <begin position="6"/>
        <end position="93"/>
    </location>
</feature>
<feature type="chain" id="PRO_5022039089" evidence="1">
    <location>
        <begin position="21"/>
        <end position="249"/>
    </location>
</feature>
<reference evidence="3 4" key="1">
    <citation type="journal article" date="2019" name="Appl. Microbiol. Biotechnol.">
        <title>Genome sequence of Isaria javanica and comparative genome analysis insights into family S53 peptidase evolution in fungal entomopathogens.</title>
        <authorList>
            <person name="Lin R."/>
            <person name="Zhang X."/>
            <person name="Xin B."/>
            <person name="Zou M."/>
            <person name="Gao Y."/>
            <person name="Qin F."/>
            <person name="Hu Q."/>
            <person name="Xie B."/>
            <person name="Cheng X."/>
        </authorList>
    </citation>
    <scope>NUCLEOTIDE SEQUENCE [LARGE SCALE GENOMIC DNA]</scope>
    <source>
        <strain evidence="3 4">IJ1G</strain>
    </source>
</reference>
<dbReference type="AlphaFoldDB" id="A0A545VQN6"/>
<evidence type="ECO:0000256" key="1">
    <source>
        <dbReference type="SAM" id="SignalP"/>
    </source>
</evidence>
<dbReference type="InterPro" id="IPR003609">
    <property type="entry name" value="Pan_app"/>
</dbReference>
<evidence type="ECO:0000313" key="4">
    <source>
        <dbReference type="Proteomes" id="UP000315783"/>
    </source>
</evidence>
<keyword evidence="4" id="KW-1185">Reference proteome</keyword>
<accession>A0A545VQN6</accession>
<feature type="domain" description="Apple" evidence="2">
    <location>
        <begin position="160"/>
        <end position="247"/>
    </location>
</feature>
<proteinExistence type="predicted"/>
<name>A0A545VQN6_9HYPO</name>
<comment type="caution">
    <text evidence="3">The sequence shown here is derived from an EMBL/GenBank/DDBJ whole genome shotgun (WGS) entry which is preliminary data.</text>
</comment>
<organism evidence="3 4">
    <name type="scientific">Cordyceps javanica</name>
    <dbReference type="NCBI Taxonomy" id="43265"/>
    <lineage>
        <taxon>Eukaryota</taxon>
        <taxon>Fungi</taxon>
        <taxon>Dikarya</taxon>
        <taxon>Ascomycota</taxon>
        <taxon>Pezizomycotina</taxon>
        <taxon>Sordariomycetes</taxon>
        <taxon>Hypocreomycetidae</taxon>
        <taxon>Hypocreales</taxon>
        <taxon>Cordycipitaceae</taxon>
        <taxon>Cordyceps</taxon>
    </lineage>
</organism>
<dbReference type="Gene3D" id="3.50.4.10">
    <property type="entry name" value="Hepatocyte Growth Factor"/>
    <property type="match status" value="1"/>
</dbReference>
<dbReference type="Pfam" id="PF00024">
    <property type="entry name" value="PAN_1"/>
    <property type="match status" value="1"/>
</dbReference>
<dbReference type="Proteomes" id="UP000315783">
    <property type="component" value="Unassembled WGS sequence"/>
</dbReference>
<protein>
    <submittedName>
        <fullName evidence="3">PANdomain-containing protein</fullName>
    </submittedName>
</protein>
<sequence>MKKTTCFAAAGLVLLPAALATPSCAITASGGDPSASFVDVAIIEDCYYHCMADKACLSWAYRAINQTCWLYPKSVADTSKQPDTSYVRHDRACPTPGKFKPTCRRPGPASGYYDWDTVQGGEETCKYNCHKSLRCLAWQYDADMSQCQYFDRPLSQIKACDNGGQSHVLSDRDCMLCDVPADTEGFYNKLKVSSVLECRNLCKADSRCKSCEVRLGDRNCWLYDKPTYQIINGVLPTSTWIFYDVDCPA</sequence>
<dbReference type="PROSITE" id="PS50948">
    <property type="entry name" value="PAN"/>
    <property type="match status" value="2"/>
</dbReference>
<evidence type="ECO:0000313" key="3">
    <source>
        <dbReference type="EMBL" id="TQV92206.1"/>
    </source>
</evidence>
<dbReference type="Pfam" id="PF14295">
    <property type="entry name" value="PAN_4"/>
    <property type="match status" value="1"/>
</dbReference>
<keyword evidence="1" id="KW-0732">Signal</keyword>
<dbReference type="EMBL" id="SPUK01000016">
    <property type="protein sequence ID" value="TQV92206.1"/>
    <property type="molecule type" value="Genomic_DNA"/>
</dbReference>